<keyword evidence="1" id="KW-1133">Transmembrane helix</keyword>
<keyword evidence="3" id="KW-1185">Reference proteome</keyword>
<sequence length="114" mass="12252">MNSTNTITQIKDYRTANSGIISFINKKIQAEEKNAIGIAVILIIAGTMIASISAALAVHGEIAILPLIFSCVSAMGANAIAISQRPFKMIVWAFAINILGNSLLIIYQIFNLMI</sequence>
<feature type="transmembrane region" description="Helical" evidence="1">
    <location>
        <begin position="62"/>
        <end position="82"/>
    </location>
</feature>
<dbReference type="RefSeq" id="WP_348739833.1">
    <property type="nucleotide sequence ID" value="NZ_CAXJRC010000044.1"/>
</dbReference>
<gene>
    <name evidence="2" type="ORF">T190115A13A_70020</name>
</gene>
<dbReference type="Proteomes" id="UP001497602">
    <property type="component" value="Unassembled WGS sequence"/>
</dbReference>
<evidence type="ECO:0000313" key="3">
    <source>
        <dbReference type="Proteomes" id="UP001497602"/>
    </source>
</evidence>
<proteinExistence type="predicted"/>
<reference evidence="2 3" key="1">
    <citation type="submission" date="2024-05" db="EMBL/GenBank/DDBJ databases">
        <authorList>
            <person name="Duchaud E."/>
        </authorList>
    </citation>
    <scope>NUCLEOTIDE SEQUENCE [LARGE SCALE GENOMIC DNA]</scope>
    <source>
        <strain evidence="2">Ena-SAMPLE-TAB-13-05-2024-13:56:06:370-140305</strain>
    </source>
</reference>
<comment type="caution">
    <text evidence="2">The sequence shown here is derived from an EMBL/GenBank/DDBJ whole genome shotgun (WGS) entry which is preliminary data.</text>
</comment>
<accession>A0ABP1FJE2</accession>
<evidence type="ECO:0000256" key="1">
    <source>
        <dbReference type="SAM" id="Phobius"/>
    </source>
</evidence>
<feature type="transmembrane region" description="Helical" evidence="1">
    <location>
        <begin position="35"/>
        <end position="56"/>
    </location>
</feature>
<dbReference type="EMBL" id="CAXJRC010000044">
    <property type="protein sequence ID" value="CAL2108247.1"/>
    <property type="molecule type" value="Genomic_DNA"/>
</dbReference>
<feature type="transmembrane region" description="Helical" evidence="1">
    <location>
        <begin position="89"/>
        <end position="110"/>
    </location>
</feature>
<evidence type="ECO:0000313" key="2">
    <source>
        <dbReference type="EMBL" id="CAL2108247.1"/>
    </source>
</evidence>
<protein>
    <submittedName>
        <fullName evidence="2">Uncharacterized protein</fullName>
    </submittedName>
</protein>
<keyword evidence="1" id="KW-0812">Transmembrane</keyword>
<organism evidence="2 3">
    <name type="scientific">Tenacibaculum vairaonense</name>
    <dbReference type="NCBI Taxonomy" id="3137860"/>
    <lineage>
        <taxon>Bacteria</taxon>
        <taxon>Pseudomonadati</taxon>
        <taxon>Bacteroidota</taxon>
        <taxon>Flavobacteriia</taxon>
        <taxon>Flavobacteriales</taxon>
        <taxon>Flavobacteriaceae</taxon>
        <taxon>Tenacibaculum</taxon>
    </lineage>
</organism>
<keyword evidence="1" id="KW-0472">Membrane</keyword>
<name>A0ABP1FJE2_9FLAO</name>